<dbReference type="PANTHER" id="PTHR13191">
    <property type="entry name" value="RIBOSOMAL RNA PROCESSING PROTEIN 7-RELATED"/>
    <property type="match status" value="1"/>
</dbReference>
<evidence type="ECO:0000256" key="3">
    <source>
        <dbReference type="SAM" id="MobiDB-lite"/>
    </source>
</evidence>
<dbReference type="Gene3D" id="6.10.250.1770">
    <property type="match status" value="1"/>
</dbReference>
<dbReference type="Pfam" id="PF00076">
    <property type="entry name" value="RRM_1"/>
    <property type="match status" value="1"/>
</dbReference>
<keyword evidence="2" id="KW-0694">RNA-binding</keyword>
<feature type="domain" description="RRM" evidence="4">
    <location>
        <begin position="106"/>
        <end position="189"/>
    </location>
</feature>
<dbReference type="GO" id="GO:0000028">
    <property type="term" value="P:ribosomal small subunit assembly"/>
    <property type="evidence" value="ECO:0007669"/>
    <property type="project" value="TreeGrafter"/>
</dbReference>
<evidence type="ECO:0000313" key="6">
    <source>
        <dbReference type="Proteomes" id="UP000812966"/>
    </source>
</evidence>
<dbReference type="Pfam" id="PF12923">
    <property type="entry name" value="RRP7"/>
    <property type="match status" value="1"/>
</dbReference>
<dbReference type="InterPro" id="IPR012677">
    <property type="entry name" value="Nucleotide-bd_a/b_plait_sf"/>
</dbReference>
<dbReference type="PANTHER" id="PTHR13191:SF0">
    <property type="entry name" value="RIBOSOMAL RNA-PROCESSING PROTEIN 7 HOMOLOG A-RELATED"/>
    <property type="match status" value="1"/>
</dbReference>
<dbReference type="SUPFAM" id="SSF54928">
    <property type="entry name" value="RNA-binding domain, RBD"/>
    <property type="match status" value="1"/>
</dbReference>
<evidence type="ECO:0000256" key="2">
    <source>
        <dbReference type="PROSITE-ProRule" id="PRU00176"/>
    </source>
</evidence>
<dbReference type="Gene3D" id="3.30.70.330">
    <property type="match status" value="1"/>
</dbReference>
<gene>
    <name evidence="5" type="ORF">FFLO_03740</name>
</gene>
<feature type="compositionally biased region" description="Polar residues" evidence="3">
    <location>
        <begin position="186"/>
        <end position="203"/>
    </location>
</feature>
<comment type="caution">
    <text evidence="5">The sequence shown here is derived from an EMBL/GenBank/DDBJ whole genome shotgun (WGS) entry which is preliminary data.</text>
</comment>
<accession>A0A8K0NQI5</accession>
<dbReference type="PROSITE" id="PS50102">
    <property type="entry name" value="RRM"/>
    <property type="match status" value="1"/>
</dbReference>
<sequence>MPKVKSNVQAKAAATQGSAGAVLSTQYSGFRPVPVHITLSTDPTTKAAKGKAPAAHYLWIREHKTRASQASAGPSTGKVDPVLVKPTLQTGAADQGREEPSSAPGRTLFVANLAVDMDAEDIRSVFKEYGPVENISIKVSRVGNEGVEAWMDSDDEDEDEYEDDEELKNQAEDGPMDAGGGIDVETSASTSRPARPATTTGTESNKKRRRKHKSGPSAPSIIPLPSLFPRSQPFLPCSSSAYVTYLSPLSLQRALEHAPTRPAMTLVHSAKETGLVYYTQLHKATRPDISAVKSHADSALALYDHHLEVQRRKTTQGAIVDEDGFTLVVRGGKFGRTAGKGASGVGVASRRFVLDSKKVQAGGEATVDAREGLQRGKKRKGGVELDGFYRFQRNEKKRQDLADLRKAFADDQAKVADLKAQRRFKPY</sequence>
<dbReference type="GO" id="GO:0032545">
    <property type="term" value="C:CURI complex"/>
    <property type="evidence" value="ECO:0007669"/>
    <property type="project" value="TreeGrafter"/>
</dbReference>
<dbReference type="GO" id="GO:0006364">
    <property type="term" value="P:rRNA processing"/>
    <property type="evidence" value="ECO:0007669"/>
    <property type="project" value="TreeGrafter"/>
</dbReference>
<dbReference type="Proteomes" id="UP000812966">
    <property type="component" value="Unassembled WGS sequence"/>
</dbReference>
<name>A0A8K0NQI5_9TREE</name>
<dbReference type="EMBL" id="JABELV010000071">
    <property type="protein sequence ID" value="KAG7532191.1"/>
    <property type="molecule type" value="Genomic_DNA"/>
</dbReference>
<keyword evidence="6" id="KW-1185">Reference proteome</keyword>
<dbReference type="InterPro" id="IPR040446">
    <property type="entry name" value="RRP7"/>
</dbReference>
<dbReference type="GO" id="GO:0034456">
    <property type="term" value="C:UTP-C complex"/>
    <property type="evidence" value="ECO:0007669"/>
    <property type="project" value="TreeGrafter"/>
</dbReference>
<dbReference type="InterPro" id="IPR000504">
    <property type="entry name" value="RRM_dom"/>
</dbReference>
<protein>
    <recommendedName>
        <fullName evidence="4">RRM domain-containing protein</fullName>
    </recommendedName>
</protein>
<evidence type="ECO:0000259" key="4">
    <source>
        <dbReference type="PROSITE" id="PS50102"/>
    </source>
</evidence>
<dbReference type="InterPro" id="IPR035979">
    <property type="entry name" value="RBD_domain_sf"/>
</dbReference>
<dbReference type="GO" id="GO:0003723">
    <property type="term" value="F:RNA binding"/>
    <property type="evidence" value="ECO:0007669"/>
    <property type="project" value="UniProtKB-UniRule"/>
</dbReference>
<feature type="compositionally biased region" description="Low complexity" evidence="3">
    <location>
        <begin position="215"/>
        <end position="225"/>
    </location>
</feature>
<feature type="region of interest" description="Disordered" evidence="3">
    <location>
        <begin position="152"/>
        <end position="225"/>
    </location>
</feature>
<dbReference type="AlphaFoldDB" id="A0A8K0NQI5"/>
<reference evidence="5" key="1">
    <citation type="submission" date="2020-04" db="EMBL/GenBank/DDBJ databases">
        <title>Analysis of mating type loci in Filobasidium floriforme.</title>
        <authorList>
            <person name="Nowrousian M."/>
        </authorList>
    </citation>
    <scope>NUCLEOTIDE SEQUENCE</scope>
    <source>
        <strain evidence="5">CBS 6242</strain>
    </source>
</reference>
<evidence type="ECO:0000256" key="1">
    <source>
        <dbReference type="ARBA" id="ARBA00006110"/>
    </source>
</evidence>
<proteinExistence type="inferred from homology"/>
<feature type="compositionally biased region" description="Acidic residues" evidence="3">
    <location>
        <begin position="152"/>
        <end position="166"/>
    </location>
</feature>
<evidence type="ECO:0000313" key="5">
    <source>
        <dbReference type="EMBL" id="KAG7532191.1"/>
    </source>
</evidence>
<dbReference type="InterPro" id="IPR024326">
    <property type="entry name" value="RRP7_C"/>
</dbReference>
<comment type="similarity">
    <text evidence="1">Belongs to the RRP7 family.</text>
</comment>
<organism evidence="5 6">
    <name type="scientific">Filobasidium floriforme</name>
    <dbReference type="NCBI Taxonomy" id="5210"/>
    <lineage>
        <taxon>Eukaryota</taxon>
        <taxon>Fungi</taxon>
        <taxon>Dikarya</taxon>
        <taxon>Basidiomycota</taxon>
        <taxon>Agaricomycotina</taxon>
        <taxon>Tremellomycetes</taxon>
        <taxon>Filobasidiales</taxon>
        <taxon>Filobasidiaceae</taxon>
        <taxon>Filobasidium</taxon>
    </lineage>
</organism>